<protein>
    <submittedName>
        <fullName evidence="1">Putative cytoplasmic protein</fullName>
    </submittedName>
</protein>
<dbReference type="Gene3D" id="3.30.160.130">
    <property type="entry name" value="ykff protein like domains"/>
    <property type="match status" value="1"/>
</dbReference>
<proteinExistence type="predicted"/>
<dbReference type="HOGENOM" id="CLU_180661_0_0_6"/>
<dbReference type="Proteomes" id="UP000004710">
    <property type="component" value="Unassembled WGS sequence"/>
</dbReference>
<evidence type="ECO:0000313" key="1">
    <source>
        <dbReference type="EMBL" id="EGI13285.1"/>
    </source>
</evidence>
<reference evidence="1 2" key="1">
    <citation type="submission" date="2010-01" db="EMBL/GenBank/DDBJ databases">
        <title>The Genome Sequence of Escherichia coli M605.</title>
        <authorList>
            <consortium name="The Broad Institute Genome Sequencing Platform"/>
            <consortium name="The Broad Institute Genome Sequencing Center for Infectious Disease"/>
            <person name="Feldgarden M."/>
            <person name="Gordon D.M."/>
            <person name="Johnson J.R."/>
            <person name="Johnston B.D."/>
            <person name="Young S."/>
            <person name="Zeng Q."/>
            <person name="Koehrsen M."/>
            <person name="Alvarado L."/>
            <person name="Berlin A.M."/>
            <person name="Borenstein D."/>
            <person name="Chapman S.B."/>
            <person name="Chen Z."/>
            <person name="Engels R."/>
            <person name="Freedman E."/>
            <person name="Gellesch M."/>
            <person name="Goldberg J."/>
            <person name="Griggs A."/>
            <person name="Gujja S."/>
            <person name="Heilman E.R."/>
            <person name="Heiman D.I."/>
            <person name="Hepburn T.A."/>
            <person name="Howarth C."/>
            <person name="Jen D."/>
            <person name="Larson L."/>
            <person name="Lewis B."/>
            <person name="Mehta T."/>
            <person name="Park D."/>
            <person name="Pearson M."/>
            <person name="Richards J."/>
            <person name="Roberts A."/>
            <person name="Saif S."/>
            <person name="Shea T.D."/>
            <person name="Shenoy N."/>
            <person name="Sisk P."/>
            <person name="Stolte C."/>
            <person name="Sykes S.N."/>
            <person name="Walk T."/>
            <person name="White J."/>
            <person name="Yandava C."/>
            <person name="Haas B."/>
            <person name="Henn M.R."/>
            <person name="Nusbaum C."/>
            <person name="Birren B."/>
        </authorList>
    </citation>
    <scope>NUCLEOTIDE SEQUENCE [LARGE SCALE GENOMIC DNA]</scope>
    <source>
        <strain evidence="1 2">M605</strain>
    </source>
</reference>
<name>F4T7K8_ECOLX</name>
<sequence length="100" mass="10958">MTGCTLLLFSEDPFSRKQTVAVITAYRNVFIQECISGGLSATRKVSDAGAAGILNPMLESCLIRGSPVTVFSDNKRHSFHPSGRVFSGRRGFFIYYTSKS</sequence>
<dbReference type="EMBL" id="GL883931">
    <property type="protein sequence ID" value="EGI13285.1"/>
    <property type="molecule type" value="Genomic_DNA"/>
</dbReference>
<organism evidence="1 2">
    <name type="scientific">Escherichia coli M605</name>
    <dbReference type="NCBI Taxonomy" id="656417"/>
    <lineage>
        <taxon>Bacteria</taxon>
        <taxon>Pseudomonadati</taxon>
        <taxon>Pseudomonadota</taxon>
        <taxon>Gammaproteobacteria</taxon>
        <taxon>Enterobacterales</taxon>
        <taxon>Enterobacteriaceae</taxon>
        <taxon>Escherichia</taxon>
    </lineage>
</organism>
<dbReference type="AlphaFoldDB" id="F4T7K8"/>
<gene>
    <name evidence="1" type="ORF">ECIG_04632</name>
</gene>
<dbReference type="InterPro" id="IPR038612">
    <property type="entry name" value="YkfF-like_sf"/>
</dbReference>
<evidence type="ECO:0000313" key="2">
    <source>
        <dbReference type="Proteomes" id="UP000004710"/>
    </source>
</evidence>
<accession>F4T7K8</accession>